<protein>
    <submittedName>
        <fullName evidence="10">PspC domain-containing protein</fullName>
    </submittedName>
</protein>
<comment type="caution">
    <text evidence="10">The sequence shown here is derived from an EMBL/GenBank/DDBJ whole genome shotgun (WGS) entry which is preliminary data.</text>
</comment>
<keyword evidence="11" id="KW-1185">Reference proteome</keyword>
<evidence type="ECO:0000259" key="9">
    <source>
        <dbReference type="Pfam" id="PF22744"/>
    </source>
</evidence>
<feature type="transmembrane region" description="Helical" evidence="6">
    <location>
        <begin position="132"/>
        <end position="159"/>
    </location>
</feature>
<evidence type="ECO:0000313" key="10">
    <source>
        <dbReference type="EMBL" id="NEN23642.1"/>
    </source>
</evidence>
<dbReference type="Pfam" id="PF22744">
    <property type="entry name" value="Toast-rack_PspC-Cterm"/>
    <property type="match status" value="1"/>
</dbReference>
<dbReference type="PANTHER" id="PTHR33885">
    <property type="entry name" value="PHAGE SHOCK PROTEIN C"/>
    <property type="match status" value="1"/>
</dbReference>
<keyword evidence="2" id="KW-1003">Cell membrane</keyword>
<dbReference type="Proteomes" id="UP000486602">
    <property type="component" value="Unassembled WGS sequence"/>
</dbReference>
<keyword evidence="5 6" id="KW-0472">Membrane</keyword>
<dbReference type="InterPro" id="IPR054321">
    <property type="entry name" value="PspC-rel_TM"/>
</dbReference>
<evidence type="ECO:0000313" key="11">
    <source>
        <dbReference type="Proteomes" id="UP000486602"/>
    </source>
</evidence>
<evidence type="ECO:0000259" key="8">
    <source>
        <dbReference type="Pfam" id="PF22571"/>
    </source>
</evidence>
<feature type="domain" description="Phage shock protein PspC N-terminal" evidence="7">
    <location>
        <begin position="105"/>
        <end position="162"/>
    </location>
</feature>
<proteinExistence type="predicted"/>
<comment type="subcellular location">
    <subcellularLocation>
        <location evidence="1">Cell membrane</location>
        <topology evidence="1">Single-pass membrane protein</topology>
    </subcellularLocation>
</comment>
<dbReference type="AlphaFoldDB" id="A0A7K3WS11"/>
<gene>
    <name evidence="10" type="ORF">G3O08_09020</name>
</gene>
<evidence type="ECO:0000256" key="1">
    <source>
        <dbReference type="ARBA" id="ARBA00004162"/>
    </source>
</evidence>
<dbReference type="PANTHER" id="PTHR33885:SF3">
    <property type="entry name" value="PHAGE SHOCK PROTEIN C"/>
    <property type="match status" value="1"/>
</dbReference>
<dbReference type="InterPro" id="IPR007168">
    <property type="entry name" value="Phageshock_PspC_N"/>
</dbReference>
<dbReference type="Pfam" id="PF22571">
    <property type="entry name" value="LiaI-LiaF-TM_PspC"/>
    <property type="match status" value="1"/>
</dbReference>
<feature type="transmembrane region" description="Helical" evidence="6">
    <location>
        <begin position="298"/>
        <end position="323"/>
    </location>
</feature>
<dbReference type="InterPro" id="IPR052027">
    <property type="entry name" value="PspC"/>
</dbReference>
<feature type="domain" description="PspC-related ToastRack" evidence="9">
    <location>
        <begin position="421"/>
        <end position="544"/>
    </location>
</feature>
<evidence type="ECO:0000256" key="2">
    <source>
        <dbReference type="ARBA" id="ARBA00022475"/>
    </source>
</evidence>
<keyword evidence="4 6" id="KW-1133">Transmembrane helix</keyword>
<keyword evidence="3 6" id="KW-0812">Transmembrane</keyword>
<dbReference type="GO" id="GO:0005886">
    <property type="term" value="C:plasma membrane"/>
    <property type="evidence" value="ECO:0007669"/>
    <property type="project" value="UniProtKB-SubCell"/>
</dbReference>
<evidence type="ECO:0000259" key="7">
    <source>
        <dbReference type="Pfam" id="PF04024"/>
    </source>
</evidence>
<feature type="transmembrane region" description="Helical" evidence="6">
    <location>
        <begin position="330"/>
        <end position="351"/>
    </location>
</feature>
<evidence type="ECO:0000256" key="5">
    <source>
        <dbReference type="ARBA" id="ARBA00023136"/>
    </source>
</evidence>
<evidence type="ECO:0000256" key="3">
    <source>
        <dbReference type="ARBA" id="ARBA00022692"/>
    </source>
</evidence>
<dbReference type="Pfam" id="PF04024">
    <property type="entry name" value="PspC"/>
    <property type="match status" value="1"/>
</dbReference>
<sequence length="553" mass="61974">MNKTISVNIGGRVFNIEEIAFDKLNKYLNTIRGYFKNQESADEIISDIELRIAELFIERISNQKQVITVSDVDEIIAIMGQPEDYVDAEEEAEETGYTYRTRAQKQVFRDPDNKVVAGVCSGISAYFGIDPIILRAIFVIFTIFYGSGILIYVVLAIIIPKARTTAEKLQMRGEPVTVENISRKVNESFRDVSEDIKDFGKKNNINKDTVNTAGRRAADATSGILGNIGNILRVLLVILAKVIGAAFIVIGITGIFLSLGLLFGWESILAISQNGMFNNANVPVIVNSFFDTVNQRTLFSAGVFLTTITPAIGMLLLGIRLLFDFKKIPIWTGIVLVILWFAGITMVAVSATEIYDKFQVETSFTENVPLELPVSDTLYLDLLPEYSTMYKFKKGFYRNRFSYDSNVTFPDIKSTDVLYIGRNDFTVEMNNADTLFRLMIEREAHGSSQTDAVANAMGIESYVEIIGDSLLVHPYHAVLKTAKIRGQEIKYILQIPVGKSIHFNQKSKFILDDVPNVTDTWDGDMINQTWLMTRNGLLCTSCPPEMLEKDDDD</sequence>
<feature type="domain" description="PspC-related transmembrane region" evidence="8">
    <location>
        <begin position="212"/>
        <end position="356"/>
    </location>
</feature>
<dbReference type="EMBL" id="JAAGVY010000013">
    <property type="protein sequence ID" value="NEN23642.1"/>
    <property type="molecule type" value="Genomic_DNA"/>
</dbReference>
<dbReference type="InterPro" id="IPR054319">
    <property type="entry name" value="PspC-rel_ToastRack"/>
</dbReference>
<name>A0A7K3WS11_9FLAO</name>
<accession>A0A7K3WS11</accession>
<feature type="transmembrane region" description="Helical" evidence="6">
    <location>
        <begin position="234"/>
        <end position="263"/>
    </location>
</feature>
<evidence type="ECO:0000256" key="4">
    <source>
        <dbReference type="ARBA" id="ARBA00022989"/>
    </source>
</evidence>
<evidence type="ECO:0000256" key="6">
    <source>
        <dbReference type="SAM" id="Phobius"/>
    </source>
</evidence>
<reference evidence="10 11" key="1">
    <citation type="submission" date="2020-02" db="EMBL/GenBank/DDBJ databases">
        <title>Out from the shadows clarifying the taxonomy of the family Cryomorphaceae and related taxa by utilizing the GTDB taxonomic framework.</title>
        <authorList>
            <person name="Bowman J.P."/>
        </authorList>
    </citation>
    <scope>NUCLEOTIDE SEQUENCE [LARGE SCALE GENOMIC DNA]</scope>
    <source>
        <strain evidence="10 11">QSSC 1-22</strain>
    </source>
</reference>
<dbReference type="RefSeq" id="WP_163285036.1">
    <property type="nucleotide sequence ID" value="NZ_JAAGVY010000013.1"/>
</dbReference>
<organism evidence="10 11">
    <name type="scientific">Cryomorpha ignava</name>
    <dbReference type="NCBI Taxonomy" id="101383"/>
    <lineage>
        <taxon>Bacteria</taxon>
        <taxon>Pseudomonadati</taxon>
        <taxon>Bacteroidota</taxon>
        <taxon>Flavobacteriia</taxon>
        <taxon>Flavobacteriales</taxon>
        <taxon>Cryomorphaceae</taxon>
        <taxon>Cryomorpha</taxon>
    </lineage>
</organism>